<dbReference type="EMBL" id="VANU01000002">
    <property type="protein sequence ID" value="TLP39580.1"/>
    <property type="molecule type" value="Genomic_DNA"/>
</dbReference>
<dbReference type="InterPro" id="IPR001123">
    <property type="entry name" value="LeuE-type"/>
</dbReference>
<dbReference type="OrthoDB" id="9784202at2"/>
<dbReference type="Pfam" id="PF01810">
    <property type="entry name" value="LysE"/>
    <property type="match status" value="1"/>
</dbReference>
<dbReference type="Proteomes" id="UP000308901">
    <property type="component" value="Unassembled WGS sequence"/>
</dbReference>
<proteinExistence type="predicted"/>
<keyword evidence="3 6" id="KW-0812">Transmembrane</keyword>
<feature type="transmembrane region" description="Helical" evidence="6">
    <location>
        <begin position="106"/>
        <end position="132"/>
    </location>
</feature>
<evidence type="ECO:0000256" key="1">
    <source>
        <dbReference type="ARBA" id="ARBA00004651"/>
    </source>
</evidence>
<reference evidence="7 8" key="1">
    <citation type="submission" date="2019-05" db="EMBL/GenBank/DDBJ databases">
        <title>Arcobacter sp. nov., isolated from sea sediment.</title>
        <authorList>
            <person name="Kim W."/>
        </authorList>
    </citation>
    <scope>NUCLEOTIDE SEQUENCE [LARGE SCALE GENOMIC DNA]</scope>
    <source>
        <strain evidence="7 8">CAU 1517</strain>
    </source>
</reference>
<keyword evidence="8" id="KW-1185">Reference proteome</keyword>
<feature type="transmembrane region" description="Helical" evidence="6">
    <location>
        <begin position="68"/>
        <end position="85"/>
    </location>
</feature>
<feature type="transmembrane region" description="Helical" evidence="6">
    <location>
        <begin position="40"/>
        <end position="62"/>
    </location>
</feature>
<comment type="caution">
    <text evidence="7">The sequence shown here is derived from an EMBL/GenBank/DDBJ whole genome shotgun (WGS) entry which is preliminary data.</text>
</comment>
<dbReference type="PANTHER" id="PTHR30086">
    <property type="entry name" value="ARGININE EXPORTER PROTEIN ARGO"/>
    <property type="match status" value="1"/>
</dbReference>
<name>A0A5R8Y495_9BACT</name>
<evidence type="ECO:0000256" key="4">
    <source>
        <dbReference type="ARBA" id="ARBA00022989"/>
    </source>
</evidence>
<organism evidence="7 8">
    <name type="scientific">Arcobacter arenosus</name>
    <dbReference type="NCBI Taxonomy" id="2576037"/>
    <lineage>
        <taxon>Bacteria</taxon>
        <taxon>Pseudomonadati</taxon>
        <taxon>Campylobacterota</taxon>
        <taxon>Epsilonproteobacteria</taxon>
        <taxon>Campylobacterales</taxon>
        <taxon>Arcobacteraceae</taxon>
        <taxon>Arcobacter</taxon>
    </lineage>
</organism>
<feature type="transmembrane region" description="Helical" evidence="6">
    <location>
        <begin position="138"/>
        <end position="163"/>
    </location>
</feature>
<evidence type="ECO:0000313" key="8">
    <source>
        <dbReference type="Proteomes" id="UP000308901"/>
    </source>
</evidence>
<keyword evidence="4 6" id="KW-1133">Transmembrane helix</keyword>
<sequence>MNILSFLIYCIIITFAPGPTHIVTLSTVQNYGVKRAVSFCYGASIAFAIILVLSVILNSLLASFTPKAMLVMEIIGASYILYLAYQIYNMDNSLNEKKNFGTFKSGFLMQFINPKVILFCITVFPSFIMPYYSSLSELLIFTIVVASIGSMSFFFWVIFGSLLKSFLIKHKRITNTLLSLFLVYCAIIISGVTEFS</sequence>
<dbReference type="PANTHER" id="PTHR30086:SF20">
    <property type="entry name" value="ARGININE EXPORTER PROTEIN ARGO-RELATED"/>
    <property type="match status" value="1"/>
</dbReference>
<evidence type="ECO:0000256" key="6">
    <source>
        <dbReference type="SAM" id="Phobius"/>
    </source>
</evidence>
<protein>
    <submittedName>
        <fullName evidence="7">LysE family translocator</fullName>
    </submittedName>
</protein>
<dbReference type="AlphaFoldDB" id="A0A5R8Y495"/>
<evidence type="ECO:0000256" key="5">
    <source>
        <dbReference type="ARBA" id="ARBA00023136"/>
    </source>
</evidence>
<keyword evidence="2" id="KW-1003">Cell membrane</keyword>
<feature type="transmembrane region" description="Helical" evidence="6">
    <location>
        <begin position="175"/>
        <end position="193"/>
    </location>
</feature>
<dbReference type="GO" id="GO:0033228">
    <property type="term" value="P:cysteine export across plasma membrane"/>
    <property type="evidence" value="ECO:0007669"/>
    <property type="project" value="TreeGrafter"/>
</dbReference>
<evidence type="ECO:0000313" key="7">
    <source>
        <dbReference type="EMBL" id="TLP39580.1"/>
    </source>
</evidence>
<accession>A0A5R8Y495</accession>
<evidence type="ECO:0000256" key="2">
    <source>
        <dbReference type="ARBA" id="ARBA00022475"/>
    </source>
</evidence>
<dbReference type="GO" id="GO:0005886">
    <property type="term" value="C:plasma membrane"/>
    <property type="evidence" value="ECO:0007669"/>
    <property type="project" value="UniProtKB-SubCell"/>
</dbReference>
<evidence type="ECO:0000256" key="3">
    <source>
        <dbReference type="ARBA" id="ARBA00022692"/>
    </source>
</evidence>
<comment type="subcellular location">
    <subcellularLocation>
        <location evidence="1">Cell membrane</location>
        <topology evidence="1">Multi-pass membrane protein</topology>
    </subcellularLocation>
</comment>
<feature type="transmembrane region" description="Helical" evidence="6">
    <location>
        <begin position="6"/>
        <end position="28"/>
    </location>
</feature>
<keyword evidence="5 6" id="KW-0472">Membrane</keyword>
<gene>
    <name evidence="7" type="ORF">FDK22_06855</name>
</gene>
<dbReference type="RefSeq" id="WP_138152162.1">
    <property type="nucleotide sequence ID" value="NZ_VANU01000002.1"/>
</dbReference>
<dbReference type="GO" id="GO:0015171">
    <property type="term" value="F:amino acid transmembrane transporter activity"/>
    <property type="evidence" value="ECO:0007669"/>
    <property type="project" value="TreeGrafter"/>
</dbReference>